<gene>
    <name evidence="1" type="ORF">WN48_09105</name>
</gene>
<protein>
    <submittedName>
        <fullName evidence="1">Uncharacterized protein</fullName>
    </submittedName>
</protein>
<evidence type="ECO:0000313" key="1">
    <source>
        <dbReference type="EMBL" id="OAD53782.1"/>
    </source>
</evidence>
<name>A0A310SK26_9HYME</name>
<dbReference type="Proteomes" id="UP000250275">
    <property type="component" value="Unassembled WGS sequence"/>
</dbReference>
<reference evidence="1 2" key="1">
    <citation type="submission" date="2015-07" db="EMBL/GenBank/DDBJ databases">
        <title>The genome of Eufriesea mexicana.</title>
        <authorList>
            <person name="Pan H."/>
            <person name="Kapheim K."/>
        </authorList>
    </citation>
    <scope>NUCLEOTIDE SEQUENCE [LARGE SCALE GENOMIC DNA]</scope>
    <source>
        <strain evidence="1">0111107269</strain>
        <tissue evidence="1">Whole body</tissue>
    </source>
</reference>
<dbReference type="EMBL" id="KQ765917">
    <property type="protein sequence ID" value="OAD53782.1"/>
    <property type="molecule type" value="Genomic_DNA"/>
</dbReference>
<accession>A0A310SK26</accession>
<keyword evidence="2" id="KW-1185">Reference proteome</keyword>
<dbReference type="AlphaFoldDB" id="A0A310SK26"/>
<evidence type="ECO:0000313" key="2">
    <source>
        <dbReference type="Proteomes" id="UP000250275"/>
    </source>
</evidence>
<organism evidence="1 2">
    <name type="scientific">Eufriesea mexicana</name>
    <dbReference type="NCBI Taxonomy" id="516756"/>
    <lineage>
        <taxon>Eukaryota</taxon>
        <taxon>Metazoa</taxon>
        <taxon>Ecdysozoa</taxon>
        <taxon>Arthropoda</taxon>
        <taxon>Hexapoda</taxon>
        <taxon>Insecta</taxon>
        <taxon>Pterygota</taxon>
        <taxon>Neoptera</taxon>
        <taxon>Endopterygota</taxon>
        <taxon>Hymenoptera</taxon>
        <taxon>Apocrita</taxon>
        <taxon>Aculeata</taxon>
        <taxon>Apoidea</taxon>
        <taxon>Anthophila</taxon>
        <taxon>Apidae</taxon>
        <taxon>Eufriesea</taxon>
    </lineage>
</organism>
<proteinExistence type="predicted"/>
<sequence>MMGSSYGCTGKLKGFLSGVRGGQCHEFVSGTALLRIVRVVWEFPRDSVDGSRY</sequence>